<dbReference type="Pfam" id="PF10066">
    <property type="entry name" value="DUF2304"/>
    <property type="match status" value="1"/>
</dbReference>
<sequence length="113" mass="12515">MSATLRIFLIICALVVLAFVVRKIKKAQITAGDSIFWLFTSLGFVVLAVFPQIAFFFADFLGVQSPSNFVFLVIIALLLIREFAIQSELSTLRTKLTALVQEIALRDADSSSK</sequence>
<protein>
    <submittedName>
        <fullName evidence="2">DUF2304 domain-containing protein</fullName>
    </submittedName>
</protein>
<organism evidence="2 3">
    <name type="scientific">Enorma phocaeensis</name>
    <dbReference type="NCBI Taxonomy" id="1871019"/>
    <lineage>
        <taxon>Bacteria</taxon>
        <taxon>Bacillati</taxon>
        <taxon>Actinomycetota</taxon>
        <taxon>Coriobacteriia</taxon>
        <taxon>Coriobacteriales</taxon>
        <taxon>Coriobacteriaceae</taxon>
        <taxon>Enorma</taxon>
    </lineage>
</organism>
<dbReference type="EMBL" id="JAUDDZ010000001">
    <property type="protein sequence ID" value="MDM8274133.1"/>
    <property type="molecule type" value="Genomic_DNA"/>
</dbReference>
<dbReference type="RefSeq" id="WP_289543903.1">
    <property type="nucleotide sequence ID" value="NZ_JAUDDZ010000001.1"/>
</dbReference>
<keyword evidence="1" id="KW-1133">Transmembrane helix</keyword>
<keyword evidence="1" id="KW-0812">Transmembrane</keyword>
<keyword evidence="1" id="KW-0472">Membrane</keyword>
<dbReference type="InterPro" id="IPR019277">
    <property type="entry name" value="DUF2304"/>
</dbReference>
<feature type="transmembrane region" description="Helical" evidence="1">
    <location>
        <begin position="69"/>
        <end position="85"/>
    </location>
</feature>
<gene>
    <name evidence="2" type="ORF">QUW28_01275</name>
</gene>
<feature type="transmembrane region" description="Helical" evidence="1">
    <location>
        <begin position="36"/>
        <end position="57"/>
    </location>
</feature>
<feature type="transmembrane region" description="Helical" evidence="1">
    <location>
        <begin position="6"/>
        <end position="24"/>
    </location>
</feature>
<comment type="caution">
    <text evidence="2">The sequence shown here is derived from an EMBL/GenBank/DDBJ whole genome shotgun (WGS) entry which is preliminary data.</text>
</comment>
<evidence type="ECO:0000313" key="2">
    <source>
        <dbReference type="EMBL" id="MDM8274133.1"/>
    </source>
</evidence>
<evidence type="ECO:0000313" key="3">
    <source>
        <dbReference type="Proteomes" id="UP001529421"/>
    </source>
</evidence>
<accession>A0ABT7V6K7</accession>
<name>A0ABT7V6K7_9ACTN</name>
<dbReference type="Proteomes" id="UP001529421">
    <property type="component" value="Unassembled WGS sequence"/>
</dbReference>
<evidence type="ECO:0000256" key="1">
    <source>
        <dbReference type="SAM" id="Phobius"/>
    </source>
</evidence>
<proteinExistence type="predicted"/>
<reference evidence="2 3" key="2">
    <citation type="submission" date="2023-06" db="EMBL/GenBank/DDBJ databases">
        <authorList>
            <person name="Zeman M."/>
            <person name="Kubasova T."/>
            <person name="Jahodarova E."/>
            <person name="Nykrynova M."/>
            <person name="Rychlik I."/>
        </authorList>
    </citation>
    <scope>NUCLEOTIDE SEQUENCE [LARGE SCALE GENOMIC DNA]</scope>
    <source>
        <strain evidence="2 3">154_Feed</strain>
    </source>
</reference>
<keyword evidence="3" id="KW-1185">Reference proteome</keyword>
<reference evidence="3" key="1">
    <citation type="submission" date="2023-06" db="EMBL/GenBank/DDBJ databases">
        <title>Identification and characterization of horizontal gene transfer across gut microbiota members of farm animals based on homology search.</title>
        <authorList>
            <person name="Zeman M."/>
            <person name="Kubasova T."/>
            <person name="Jahodarova E."/>
            <person name="Nykrynova M."/>
            <person name="Rychlik I."/>
        </authorList>
    </citation>
    <scope>NUCLEOTIDE SEQUENCE [LARGE SCALE GENOMIC DNA]</scope>
    <source>
        <strain evidence="3">154_Feed</strain>
    </source>
</reference>